<keyword evidence="4" id="KW-0175">Coiled coil</keyword>
<dbReference type="Gene3D" id="2.130.10.10">
    <property type="entry name" value="YVTN repeat-like/Quinoprotein amine dehydrogenase"/>
    <property type="match status" value="7"/>
</dbReference>
<dbReference type="CDD" id="cd00200">
    <property type="entry name" value="WD40"/>
    <property type="match status" value="3"/>
</dbReference>
<feature type="repeat" description="WD" evidence="3">
    <location>
        <begin position="808"/>
        <end position="849"/>
    </location>
</feature>
<dbReference type="PROSITE" id="PS00678">
    <property type="entry name" value="WD_REPEATS_1"/>
    <property type="match status" value="1"/>
</dbReference>
<feature type="repeat" description="WD" evidence="3">
    <location>
        <begin position="1259"/>
        <end position="1291"/>
    </location>
</feature>
<dbReference type="SUPFAM" id="SSF50978">
    <property type="entry name" value="WD40 repeat-like"/>
    <property type="match status" value="2"/>
</dbReference>
<dbReference type="GO" id="GO:0007165">
    <property type="term" value="P:signal transduction"/>
    <property type="evidence" value="ECO:0007669"/>
    <property type="project" value="InterPro"/>
</dbReference>
<feature type="repeat" description="WD" evidence="3">
    <location>
        <begin position="1136"/>
        <end position="1177"/>
    </location>
</feature>
<evidence type="ECO:0000259" key="5">
    <source>
        <dbReference type="PROSITE" id="PS50104"/>
    </source>
</evidence>
<dbReference type="InterPro" id="IPR000157">
    <property type="entry name" value="TIR_dom"/>
</dbReference>
<protein>
    <submittedName>
        <fullName evidence="6">TIR domain-containing protein</fullName>
    </submittedName>
</protein>
<keyword evidence="2" id="KW-0677">Repeat</keyword>
<dbReference type="PROSITE" id="PS50104">
    <property type="entry name" value="TIR"/>
    <property type="match status" value="3"/>
</dbReference>
<dbReference type="Gene3D" id="3.40.50.10140">
    <property type="entry name" value="Toll/interleukin-1 receptor homology (TIR) domain"/>
    <property type="match status" value="3"/>
</dbReference>
<feature type="repeat" description="WD" evidence="3">
    <location>
        <begin position="849"/>
        <end position="890"/>
    </location>
</feature>
<feature type="repeat" description="WD" evidence="3">
    <location>
        <begin position="767"/>
        <end position="799"/>
    </location>
</feature>
<dbReference type="PROSITE" id="PS50082">
    <property type="entry name" value="WD_REPEATS_2"/>
    <property type="match status" value="14"/>
</dbReference>
<evidence type="ECO:0000313" key="6">
    <source>
        <dbReference type="EMBL" id="NER29400.1"/>
    </source>
</evidence>
<feature type="repeat" description="WD" evidence="3">
    <location>
        <begin position="890"/>
        <end position="931"/>
    </location>
</feature>
<dbReference type="Pfam" id="PF00400">
    <property type="entry name" value="WD40"/>
    <property type="match status" value="14"/>
</dbReference>
<feature type="repeat" description="WD" evidence="3">
    <location>
        <begin position="972"/>
        <end position="1013"/>
    </location>
</feature>
<feature type="domain" description="TIR" evidence="5">
    <location>
        <begin position="436"/>
        <end position="582"/>
    </location>
</feature>
<dbReference type="InterPro" id="IPR020472">
    <property type="entry name" value="WD40_PAC1"/>
</dbReference>
<evidence type="ECO:0000256" key="4">
    <source>
        <dbReference type="SAM" id="Coils"/>
    </source>
</evidence>
<organism evidence="6">
    <name type="scientific">Symploca sp. SIO1C4</name>
    <dbReference type="NCBI Taxonomy" id="2607765"/>
    <lineage>
        <taxon>Bacteria</taxon>
        <taxon>Bacillati</taxon>
        <taxon>Cyanobacteriota</taxon>
        <taxon>Cyanophyceae</taxon>
        <taxon>Coleofasciculales</taxon>
        <taxon>Coleofasciculaceae</taxon>
        <taxon>Symploca</taxon>
    </lineage>
</organism>
<dbReference type="SMART" id="SM00320">
    <property type="entry name" value="WD40"/>
    <property type="match status" value="14"/>
</dbReference>
<dbReference type="PANTHER" id="PTHR44019:SF8">
    <property type="entry name" value="POC1 CENTRIOLAR PROTEIN HOMOLOG"/>
    <property type="match status" value="1"/>
</dbReference>
<feature type="repeat" description="WD" evidence="3">
    <location>
        <begin position="931"/>
        <end position="972"/>
    </location>
</feature>
<feature type="coiled-coil region" evidence="4">
    <location>
        <begin position="635"/>
        <end position="669"/>
    </location>
</feature>
<comment type="caution">
    <text evidence="6">The sequence shown here is derived from an EMBL/GenBank/DDBJ whole genome shotgun (WGS) entry which is preliminary data.</text>
</comment>
<dbReference type="InterPro" id="IPR035897">
    <property type="entry name" value="Toll_tir_struct_dom_sf"/>
</dbReference>
<evidence type="ECO:0000256" key="3">
    <source>
        <dbReference type="PROSITE-ProRule" id="PRU00221"/>
    </source>
</evidence>
<feature type="repeat" description="WD" evidence="3">
    <location>
        <begin position="1300"/>
        <end position="1335"/>
    </location>
</feature>
<reference evidence="6" key="1">
    <citation type="submission" date="2019-11" db="EMBL/GenBank/DDBJ databases">
        <title>Genomic insights into an expanded diversity of filamentous marine cyanobacteria reveals the extraordinary biosynthetic potential of Moorea and Okeania.</title>
        <authorList>
            <person name="Ferreira Leao T."/>
            <person name="Wang M."/>
            <person name="Moss N."/>
            <person name="Da Silva R."/>
            <person name="Sanders J."/>
            <person name="Nurk S."/>
            <person name="Gurevich A."/>
            <person name="Humphrey G."/>
            <person name="Reher R."/>
            <person name="Zhu Q."/>
            <person name="Belda-Ferre P."/>
            <person name="Glukhov E."/>
            <person name="Rex R."/>
            <person name="Dorrestein P.C."/>
            <person name="Knight R."/>
            <person name="Pevzner P."/>
            <person name="Gerwick W.H."/>
            <person name="Gerwick L."/>
        </authorList>
    </citation>
    <scope>NUCLEOTIDE SEQUENCE</scope>
    <source>
        <strain evidence="6">SIO1C4</strain>
    </source>
</reference>
<dbReference type="InterPro" id="IPR036322">
    <property type="entry name" value="WD40_repeat_dom_sf"/>
</dbReference>
<dbReference type="InterPro" id="IPR019775">
    <property type="entry name" value="WD40_repeat_CS"/>
</dbReference>
<gene>
    <name evidence="6" type="ORF">F6J89_17680</name>
</gene>
<dbReference type="Pfam" id="PF13676">
    <property type="entry name" value="TIR_2"/>
    <property type="match status" value="3"/>
</dbReference>
<feature type="repeat" description="WD" evidence="3">
    <location>
        <begin position="1177"/>
        <end position="1218"/>
    </location>
</feature>
<dbReference type="InterPro" id="IPR001680">
    <property type="entry name" value="WD40_rpt"/>
</dbReference>
<feature type="domain" description="TIR" evidence="5">
    <location>
        <begin position="234"/>
        <end position="361"/>
    </location>
</feature>
<keyword evidence="1 3" id="KW-0853">WD repeat</keyword>
<dbReference type="PANTHER" id="PTHR44019">
    <property type="entry name" value="WD REPEAT-CONTAINING PROTEIN 55"/>
    <property type="match status" value="1"/>
</dbReference>
<feature type="repeat" description="WD" evidence="3">
    <location>
        <begin position="1013"/>
        <end position="1045"/>
    </location>
</feature>
<dbReference type="EMBL" id="JAAHFQ010000361">
    <property type="protein sequence ID" value="NER29400.1"/>
    <property type="molecule type" value="Genomic_DNA"/>
</dbReference>
<dbReference type="InterPro" id="IPR050505">
    <property type="entry name" value="WDR55/POC1"/>
</dbReference>
<proteinExistence type="predicted"/>
<feature type="repeat" description="WD" evidence="3">
    <location>
        <begin position="1218"/>
        <end position="1259"/>
    </location>
</feature>
<dbReference type="SMART" id="SM00255">
    <property type="entry name" value="TIR"/>
    <property type="match status" value="3"/>
</dbReference>
<feature type="repeat" description="WD" evidence="3">
    <location>
        <begin position="1054"/>
        <end position="1086"/>
    </location>
</feature>
<dbReference type="PRINTS" id="PR00320">
    <property type="entry name" value="GPROTEINBRPT"/>
</dbReference>
<dbReference type="PROSITE" id="PS50294">
    <property type="entry name" value="WD_REPEATS_REGION"/>
    <property type="match status" value="14"/>
</dbReference>
<evidence type="ECO:0000256" key="2">
    <source>
        <dbReference type="ARBA" id="ARBA00022737"/>
    </source>
</evidence>
<feature type="domain" description="TIR" evidence="5">
    <location>
        <begin position="3"/>
        <end position="130"/>
    </location>
</feature>
<evidence type="ECO:0000256" key="1">
    <source>
        <dbReference type="ARBA" id="ARBA00022574"/>
    </source>
</evidence>
<feature type="repeat" description="WD" evidence="3">
    <location>
        <begin position="1095"/>
        <end position="1136"/>
    </location>
</feature>
<name>A0A6B3NCT7_9CYAN</name>
<dbReference type="InterPro" id="IPR015943">
    <property type="entry name" value="WD40/YVTN_repeat-like_dom_sf"/>
</dbReference>
<sequence>MKNLFDAFISYGRTDSKAFATKLHRCLLEAGLKIWFDQNDIPLGVDFQNQIDDGIEKSHNFLFIIAPHSVNSPYCLKEIELAIKLKKRIIPLLHVEEISQEAWQGRFLQGTQQAWQEYKAQGKHTVFKNMHPMISKINWVHFREGIDDFEESLVRLIDLFGCHRHYVEQHTQFLIKATEWERNKKQTNYLLIGEERQQAQTWLKKYFKDEQPPCVPTDLHCEYITESIKNANNLMTEVLISYADEDRAMMEKIGNSLRREGITVWTNKTDIQTGENFSEAINRGIEQTDKLVYLLSPASVKSSYTQQELDLAVSLNKRIIPVLVRETDPKLIPKVLQKLQYIDLTDNVTKEDYRLDESQLLRIINQEQAYYNEHKILLTKALKWKQQNENPSILLRGYNLRSAETWLKVAKKRRQHSPTSLQEEFITQSLRQPPLESLDVFISYSRADSDLARKLNEELQLQGKNTWFDQESIASGSDFQQEVYQGIKVCDNFLFIISSRSVNSPYCADEVEYAANLNKRFVTVLHRQVNTTDLHPELAKVQWIDFNQHNRDFNANFHLLVRTLDTDREHVHSHTKWLQRSLEWEQQGKSVDLLLRGSEFLIAQNWLQTTEQEKKQPAATMLQKAFIEASKNAIAVAAEEEKRRQAEMLRLQEERTKEAEARLAQQKKSLVAVSMLLVAAVGVSLWAIHERKKAEFAHKGLINSISELSLVLSEKDQKFEALIGAINAGGQLQQKPHIKLVSPLGKQVLTALQAAVYGDGFRERNRLSGHTAWLSSVSFSPDGKMIASASGDKTVKLWSAEGKELSPLKGHSDAVMSVSFSPDGKNLATASWDRTVKLWSLEGKELLTLKGHSDAVMSVSFSPDGKTLASASGDKTVKLWSLKGKELLTLKGHKSIVLSVNFSPDGKTLATTSADKTVKLWSIEGKEILTLKGHTEGVNSVSFSPDGKTIATASGDKTVKLWSFEGKEILTLKGHTEGVNSVSFSPDGKMIATASKDKTIKLWSVEGKELSSLQEHSDEVSSISFSPNGKTIATASWDKTVKLWSSGGKELSNLNGHTAAVMSVSFSPDGKTIATASRDKTVKLWSSGGKELSNLNGHTDTVMSVSFSPDGKTIATASWDKTVKLWSFEGKEILTLKGHSDGVNSVSFSPDGKMIATASRDKTVKLWSFEGKELLTLKGHNARVNSVSFSPDGKMIATASSDNNVKLWSIEGKELSTLKSHNNAVNSVSFSPDGKMIATASRDKTVKLWSIEGKELSTLKGHTDEVRSVSFSPDGKMIATASGDETVKLWSAEGKELSPLKGHTDAVYSLSFSPDGKTLATASWDSTVFLWNLENLHPNKLKLQLNQLMQDACDWVGDYLKHNAPKSDRDLCDNIKTHIPHFNL</sequence>
<accession>A0A6B3NCT7</accession>
<dbReference type="SUPFAM" id="SSF52200">
    <property type="entry name" value="Toll/Interleukin receptor TIR domain"/>
    <property type="match status" value="3"/>
</dbReference>